<dbReference type="OrthoDB" id="2151624at2759"/>
<dbReference type="EMBL" id="LR902061">
    <property type="protein sequence ID" value="CAD7249895.1"/>
    <property type="molecule type" value="Genomic_DNA"/>
</dbReference>
<feature type="compositionally biased region" description="Basic and acidic residues" evidence="4">
    <location>
        <begin position="142"/>
        <end position="170"/>
    </location>
</feature>
<keyword evidence="3" id="KW-0677">Repeat</keyword>
<evidence type="ECO:0000259" key="7">
    <source>
        <dbReference type="SMART" id="SM00082"/>
    </source>
</evidence>
<evidence type="ECO:0000256" key="5">
    <source>
        <dbReference type="SAM" id="Phobius"/>
    </source>
</evidence>
<feature type="transmembrane region" description="Helical" evidence="5">
    <location>
        <begin position="1113"/>
        <end position="1135"/>
    </location>
</feature>
<evidence type="ECO:0000256" key="2">
    <source>
        <dbReference type="ARBA" id="ARBA00022729"/>
    </source>
</evidence>
<dbReference type="EMBL" id="CAJPEV010002544">
    <property type="protein sequence ID" value="CAG0897265.1"/>
    <property type="molecule type" value="Genomic_DNA"/>
</dbReference>
<sequence length="1176" mass="128710">MRTLAILAFLHLSPLMSASNDTSTPETGNSTIPAGNSTTKANRFETAYSQLMKPGAATRGFYVLLGLMVIVLIYFVFRAFRYFVQLFADRRRNISRDPCDGLFEPAVNESEGPFPPRRRIVAGRRASGKDRVLVRREGRGMRGRPLDFLRPARSDDPAAGRRERRDREGEAASSSVWRKRAAARTRRTRSSTSPSPLPPRWSKRLGGRGFLLFALSFSPLCVVRVEGGAESGPRAALRDRRPRATRARNAVVPPPPPSTTSSCCIHPEPEPFAVGLSSRSHLACRSCAVLVALLARHNDIYSRCHEGPQLWGRDDRLDEVDDSRDPEDATVFSYVGHECEITPPGWNYVLARLGAGWVRMMEHLSSNRGPPPTRWRTSSPRPDVLPWGMFAPTKGRETEMAGAPPHQTAIAIRCETIPGWRNIRPHEKTQDVARPAPSRLGDGERMKRWSLLMVLGVVSAVPVWRCPVPDSEAGSPPCSCDIPHTMRCVTRAKDADPDRVLVGVIHGLRGLEGEEGVSLLDLSLQGVRRLPEDGFGNVSLQGLVVSTGDLVIPPDAFRGLAMRLVALGLPGNGLKVVPMQALSPLTGLQRLDLSKNELESVPAFRTSLDDLELLDLSSNKISKLAPYAFAGLKSLRSLSLNNNSLDAEALKIPLVRNGSSRLEELSLRGNGLKGAVTPDFLPPLDGLKSLDLSENDLSWVKRGALGASTPFLRRLILAGNQVEVVEDDAFAHLPKLAFLDLSRNRMVAVSARSLSGLGGLRVLRLDHNHLRAITGDLVGGLTALQVLGVRDNDISIVEGRAFANATVLKKIELHDNPLHCDCRMAEFGSWLSRNPYLSEEEKASAVCATPPVLENAVLSRLEASQLTCEDDLHGYYPGEATRVHRDPPESHFKLEVEEAFYDGEELNLEFGVDADVGTACNALFVYEEVSGADLLLEAVPVPACNRSMGGRRIHVAFVDVELVQGRRYRFCLSVVKSEAKADDEALWVGCSDPTTLRRGAVAPEVTSSGRAGTAYKSRITAFYANMSAGNSVSVFLRLDSREKEDSECGIQLILEAGEEKISETVLCNVTKHDFKHVPPSDTYRSCAKVLGEERDFTCVDVVLTGAGSVSVTAIVLTALFAVLCALAVLAMYAVARHVVKARKRTAILDPDSPWMRTRRRFYSTYSSSSSSADEQR</sequence>
<keyword evidence="5" id="KW-1133">Transmembrane helix</keyword>
<dbReference type="Gene3D" id="3.80.10.10">
    <property type="entry name" value="Ribonuclease Inhibitor"/>
    <property type="match status" value="2"/>
</dbReference>
<reference evidence="8" key="1">
    <citation type="submission" date="2020-11" db="EMBL/GenBank/DDBJ databases">
        <authorList>
            <person name="Tran Van P."/>
        </authorList>
    </citation>
    <scope>NUCLEOTIDE SEQUENCE</scope>
</reference>
<evidence type="ECO:0000256" key="3">
    <source>
        <dbReference type="ARBA" id="ARBA00022737"/>
    </source>
</evidence>
<evidence type="ECO:0000256" key="6">
    <source>
        <dbReference type="SAM" id="SignalP"/>
    </source>
</evidence>
<dbReference type="SMART" id="SM00082">
    <property type="entry name" value="LRRCT"/>
    <property type="match status" value="1"/>
</dbReference>
<dbReference type="Proteomes" id="UP000677054">
    <property type="component" value="Unassembled WGS sequence"/>
</dbReference>
<dbReference type="InterPro" id="IPR003591">
    <property type="entry name" value="Leu-rich_rpt_typical-subtyp"/>
</dbReference>
<dbReference type="Pfam" id="PF13855">
    <property type="entry name" value="LRR_8"/>
    <property type="match status" value="2"/>
</dbReference>
<name>A0A7R9FNW3_9CRUS</name>
<dbReference type="PANTHER" id="PTHR24366">
    <property type="entry name" value="IG(IMMUNOGLOBULIN) AND LRR(LEUCINE RICH REPEAT) DOMAINS"/>
    <property type="match status" value="1"/>
</dbReference>
<feature type="region of interest" description="Disordered" evidence="4">
    <location>
        <begin position="231"/>
        <end position="262"/>
    </location>
</feature>
<keyword evidence="1" id="KW-0433">Leucine-rich repeat</keyword>
<proteinExistence type="predicted"/>
<protein>
    <recommendedName>
        <fullName evidence="7">LRRCT domain-containing protein</fullName>
    </recommendedName>
</protein>
<feature type="region of interest" description="Disordered" evidence="4">
    <location>
        <begin position="142"/>
        <end position="201"/>
    </location>
</feature>
<evidence type="ECO:0000313" key="8">
    <source>
        <dbReference type="EMBL" id="CAD7249895.1"/>
    </source>
</evidence>
<evidence type="ECO:0000256" key="1">
    <source>
        <dbReference type="ARBA" id="ARBA00022614"/>
    </source>
</evidence>
<dbReference type="PROSITE" id="PS51450">
    <property type="entry name" value="LRR"/>
    <property type="match status" value="2"/>
</dbReference>
<organism evidence="8">
    <name type="scientific">Darwinula stevensoni</name>
    <dbReference type="NCBI Taxonomy" id="69355"/>
    <lineage>
        <taxon>Eukaryota</taxon>
        <taxon>Metazoa</taxon>
        <taxon>Ecdysozoa</taxon>
        <taxon>Arthropoda</taxon>
        <taxon>Crustacea</taxon>
        <taxon>Oligostraca</taxon>
        <taxon>Ostracoda</taxon>
        <taxon>Podocopa</taxon>
        <taxon>Podocopida</taxon>
        <taxon>Darwinulocopina</taxon>
        <taxon>Darwinuloidea</taxon>
        <taxon>Darwinulidae</taxon>
        <taxon>Darwinula</taxon>
    </lineage>
</organism>
<dbReference type="PANTHER" id="PTHR24366:SF96">
    <property type="entry name" value="LEUCINE RICH REPEAT CONTAINING 53"/>
    <property type="match status" value="1"/>
</dbReference>
<dbReference type="AlphaFoldDB" id="A0A7R9FNW3"/>
<dbReference type="SUPFAM" id="SSF52058">
    <property type="entry name" value="L domain-like"/>
    <property type="match status" value="1"/>
</dbReference>
<feature type="region of interest" description="Disordered" evidence="4">
    <location>
        <begin position="19"/>
        <end position="38"/>
    </location>
</feature>
<keyword evidence="5" id="KW-0472">Membrane</keyword>
<keyword evidence="5" id="KW-0812">Transmembrane</keyword>
<accession>A0A7R9FNW3</accession>
<feature type="signal peptide" evidence="6">
    <location>
        <begin position="1"/>
        <end position="18"/>
    </location>
</feature>
<feature type="domain" description="LRRCT" evidence="7">
    <location>
        <begin position="816"/>
        <end position="869"/>
    </location>
</feature>
<dbReference type="InterPro" id="IPR000483">
    <property type="entry name" value="Cys-rich_flank_reg_C"/>
</dbReference>
<dbReference type="InterPro" id="IPR001611">
    <property type="entry name" value="Leu-rich_rpt"/>
</dbReference>
<evidence type="ECO:0000256" key="4">
    <source>
        <dbReference type="SAM" id="MobiDB-lite"/>
    </source>
</evidence>
<keyword evidence="2 6" id="KW-0732">Signal</keyword>
<dbReference type="SMART" id="SM00369">
    <property type="entry name" value="LRR_TYP"/>
    <property type="match status" value="8"/>
</dbReference>
<feature type="compositionally biased region" description="Basic residues" evidence="4">
    <location>
        <begin position="177"/>
        <end position="189"/>
    </location>
</feature>
<feature type="chain" id="PRO_5036403131" description="LRRCT domain-containing protein" evidence="6">
    <location>
        <begin position="19"/>
        <end position="1176"/>
    </location>
</feature>
<feature type="transmembrane region" description="Helical" evidence="5">
    <location>
        <begin position="61"/>
        <end position="84"/>
    </location>
</feature>
<dbReference type="InterPro" id="IPR032675">
    <property type="entry name" value="LRR_dom_sf"/>
</dbReference>
<evidence type="ECO:0000313" key="9">
    <source>
        <dbReference type="Proteomes" id="UP000677054"/>
    </source>
</evidence>
<gene>
    <name evidence="8" type="ORF">DSTB1V02_LOCUS9681</name>
</gene>
<keyword evidence="9" id="KW-1185">Reference proteome</keyword>